<dbReference type="EMBL" id="VOBL01000008">
    <property type="protein sequence ID" value="KAA0977171.1"/>
    <property type="molecule type" value="Genomic_DNA"/>
</dbReference>
<accession>A0A5B0EH75</accession>
<feature type="domain" description="Resolvase/invertase-type recombinase catalytic" evidence="7">
    <location>
        <begin position="4"/>
        <end position="140"/>
    </location>
</feature>
<evidence type="ECO:0000313" key="9">
    <source>
        <dbReference type="Proteomes" id="UP000323856"/>
    </source>
</evidence>
<feature type="active site" description="O-(5'-phospho-DNA)-serine intermediate" evidence="5 6">
    <location>
        <position position="12"/>
    </location>
</feature>
<dbReference type="SUPFAM" id="SSF46689">
    <property type="entry name" value="Homeodomain-like"/>
    <property type="match status" value="1"/>
</dbReference>
<gene>
    <name evidence="8" type="ORF">FQ154_09755</name>
</gene>
<dbReference type="CDD" id="cd03768">
    <property type="entry name" value="SR_ResInv"/>
    <property type="match status" value="1"/>
</dbReference>
<dbReference type="InterPro" id="IPR036162">
    <property type="entry name" value="Resolvase-like_N_sf"/>
</dbReference>
<dbReference type="Proteomes" id="UP000323856">
    <property type="component" value="Unassembled WGS sequence"/>
</dbReference>
<dbReference type="InterPro" id="IPR006118">
    <property type="entry name" value="Recombinase_CS"/>
</dbReference>
<evidence type="ECO:0000256" key="1">
    <source>
        <dbReference type="ARBA" id="ARBA00009913"/>
    </source>
</evidence>
<dbReference type="Gene3D" id="3.40.50.1390">
    <property type="entry name" value="Resolvase, N-terminal catalytic domain"/>
    <property type="match status" value="1"/>
</dbReference>
<keyword evidence="3" id="KW-0238">DNA-binding</keyword>
<comment type="caution">
    <text evidence="8">The sequence shown here is derived from an EMBL/GenBank/DDBJ whole genome shotgun (WGS) entry which is preliminary data.</text>
</comment>
<dbReference type="GO" id="GO:0003677">
    <property type="term" value="F:DNA binding"/>
    <property type="evidence" value="ECO:0007669"/>
    <property type="project" value="UniProtKB-KW"/>
</dbReference>
<sequence>MSPHLVGYARVSTNQQDLASQQAGLQALSVPEDLVYVDHGLTGRNRERPGLNQALAACRAGDTLVVTKLDRLARSLPDARDIVEDLTKRNIKLSLGGNVHDPTDPVGRLLFNVLAMVAEFESDLIRARTREGMQIAKAKGRLRGKQPKLSPAQEKHLVALHHGGKHTSAEIAELFGVARSTVYRIVQRTSEATS</sequence>
<dbReference type="PROSITE" id="PS00397">
    <property type="entry name" value="RECOMBINASES_1"/>
    <property type="match status" value="1"/>
</dbReference>
<dbReference type="CDD" id="cd00569">
    <property type="entry name" value="HTH_Hin_like"/>
    <property type="match status" value="1"/>
</dbReference>
<dbReference type="Gene3D" id="1.10.10.10">
    <property type="entry name" value="Winged helix-like DNA-binding domain superfamily/Winged helix DNA-binding domain"/>
    <property type="match status" value="1"/>
</dbReference>
<reference evidence="8 9" key="1">
    <citation type="submission" date="2019-07" db="EMBL/GenBank/DDBJ databases">
        <title>Analysis of the biochemical properties, biological activity and biotechnological potential of siderophores and biosurfactants produced by Antarctic psychrotolerant bacteria.</title>
        <authorList>
            <person name="Styczynski M."/>
            <person name="Krucon T."/>
            <person name="Decewicz P."/>
            <person name="Dziewit L."/>
        </authorList>
    </citation>
    <scope>NUCLEOTIDE SEQUENCE [LARGE SCALE GENOMIC DNA]</scope>
    <source>
        <strain evidence="8 9">ANT_H27</strain>
    </source>
</reference>
<dbReference type="GO" id="GO:0000150">
    <property type="term" value="F:DNA strand exchange activity"/>
    <property type="evidence" value="ECO:0007669"/>
    <property type="project" value="InterPro"/>
</dbReference>
<comment type="similarity">
    <text evidence="1">Belongs to the site-specific recombinase resolvase family.</text>
</comment>
<organism evidence="8 9">
    <name type="scientific">Paeniglutamicibacter gangotriensis</name>
    <dbReference type="NCBI Taxonomy" id="254787"/>
    <lineage>
        <taxon>Bacteria</taxon>
        <taxon>Bacillati</taxon>
        <taxon>Actinomycetota</taxon>
        <taxon>Actinomycetes</taxon>
        <taxon>Micrococcales</taxon>
        <taxon>Micrococcaceae</taxon>
        <taxon>Paeniglutamicibacter</taxon>
    </lineage>
</organism>
<dbReference type="InterPro" id="IPR006120">
    <property type="entry name" value="Resolvase_HTH_dom"/>
</dbReference>
<dbReference type="InterPro" id="IPR036388">
    <property type="entry name" value="WH-like_DNA-bd_sf"/>
</dbReference>
<dbReference type="GO" id="GO:0015074">
    <property type="term" value="P:DNA integration"/>
    <property type="evidence" value="ECO:0007669"/>
    <property type="project" value="UniProtKB-KW"/>
</dbReference>
<dbReference type="RefSeq" id="WP_149619546.1">
    <property type="nucleotide sequence ID" value="NZ_VOBL01000008.1"/>
</dbReference>
<dbReference type="Pfam" id="PF00239">
    <property type="entry name" value="Resolvase"/>
    <property type="match status" value="1"/>
</dbReference>
<dbReference type="InterPro" id="IPR050639">
    <property type="entry name" value="SSR_resolvase"/>
</dbReference>
<evidence type="ECO:0000256" key="5">
    <source>
        <dbReference type="PIRSR" id="PIRSR606118-50"/>
    </source>
</evidence>
<protein>
    <submittedName>
        <fullName evidence="8">Recombinase family protein</fullName>
    </submittedName>
</protein>
<evidence type="ECO:0000256" key="4">
    <source>
        <dbReference type="ARBA" id="ARBA00023172"/>
    </source>
</evidence>
<proteinExistence type="inferred from homology"/>
<dbReference type="Pfam" id="PF02796">
    <property type="entry name" value="HTH_7"/>
    <property type="match status" value="1"/>
</dbReference>
<keyword evidence="2" id="KW-0229">DNA integration</keyword>
<dbReference type="SUPFAM" id="SSF53041">
    <property type="entry name" value="Resolvase-like"/>
    <property type="match status" value="1"/>
</dbReference>
<evidence type="ECO:0000256" key="2">
    <source>
        <dbReference type="ARBA" id="ARBA00022908"/>
    </source>
</evidence>
<evidence type="ECO:0000313" key="8">
    <source>
        <dbReference type="EMBL" id="KAA0977171.1"/>
    </source>
</evidence>
<name>A0A5B0EH75_9MICC</name>
<dbReference type="PANTHER" id="PTHR30461">
    <property type="entry name" value="DNA-INVERTASE FROM LAMBDOID PROPHAGE"/>
    <property type="match status" value="1"/>
</dbReference>
<keyword evidence="4" id="KW-0233">DNA recombination</keyword>
<dbReference type="PROSITE" id="PS00398">
    <property type="entry name" value="RECOMBINASES_2"/>
    <property type="match status" value="1"/>
</dbReference>
<dbReference type="SMART" id="SM00857">
    <property type="entry name" value="Resolvase"/>
    <property type="match status" value="1"/>
</dbReference>
<dbReference type="InterPro" id="IPR006119">
    <property type="entry name" value="Resolv_N"/>
</dbReference>
<dbReference type="PANTHER" id="PTHR30461:SF2">
    <property type="entry name" value="SERINE RECOMBINASE PINE-RELATED"/>
    <property type="match status" value="1"/>
</dbReference>
<dbReference type="OrthoDB" id="3621759at2"/>
<dbReference type="InterPro" id="IPR009057">
    <property type="entry name" value="Homeodomain-like_sf"/>
</dbReference>
<evidence type="ECO:0000256" key="6">
    <source>
        <dbReference type="PROSITE-ProRule" id="PRU10137"/>
    </source>
</evidence>
<dbReference type="AlphaFoldDB" id="A0A5B0EH75"/>
<evidence type="ECO:0000256" key="3">
    <source>
        <dbReference type="ARBA" id="ARBA00023125"/>
    </source>
</evidence>
<dbReference type="PROSITE" id="PS51736">
    <property type="entry name" value="RECOMBINASES_3"/>
    <property type="match status" value="1"/>
</dbReference>
<evidence type="ECO:0000259" key="7">
    <source>
        <dbReference type="PROSITE" id="PS51736"/>
    </source>
</evidence>